<dbReference type="GO" id="GO:0003676">
    <property type="term" value="F:nucleic acid binding"/>
    <property type="evidence" value="ECO:0007669"/>
    <property type="project" value="InterPro"/>
</dbReference>
<reference evidence="4 5" key="1">
    <citation type="journal article" date="2022" name="Nat. Ecol. Evol.">
        <title>A masculinizing supergene underlies an exaggerated male reproductive morph in a spider.</title>
        <authorList>
            <person name="Hendrickx F."/>
            <person name="De Corte Z."/>
            <person name="Sonet G."/>
            <person name="Van Belleghem S.M."/>
            <person name="Kostlbacher S."/>
            <person name="Vangestel C."/>
        </authorList>
    </citation>
    <scope>NUCLEOTIDE SEQUENCE [LARGE SCALE GENOMIC DNA]</scope>
    <source>
        <strain evidence="4">W744_W776</strain>
    </source>
</reference>
<dbReference type="Gene3D" id="3.30.420.10">
    <property type="entry name" value="Ribonuclease H-like superfamily/Ribonuclease H"/>
    <property type="match status" value="1"/>
</dbReference>
<sequence length="231" mass="25858">MGPTEEKPNSCNECHKAFMQKTEFQNHNLNHAKNKTFNSEVYSKASADEGHLDNHLLVHPAAEKPHAGVCNKSLSPMSHLQKHLLMPSGKKESTPATIITNQERQFESHLFRSLAAVCGGKVLHTTPYHPKYNGKIERCHRTIKCAIKAHGNPKWTVTLPTVLLGLRSAIRPATNHSISQMVYGSHIRLPGEFFDPPIAKMDPETFVTTLQNCELKPLKKGQITKFVSIRI</sequence>
<dbReference type="Gene3D" id="3.30.160.60">
    <property type="entry name" value="Classic Zinc Finger"/>
    <property type="match status" value="1"/>
</dbReference>
<accession>A0AAV6TT40</accession>
<dbReference type="InterPro" id="IPR001584">
    <property type="entry name" value="Integrase_cat-core"/>
</dbReference>
<dbReference type="InterPro" id="IPR036397">
    <property type="entry name" value="RNaseH_sf"/>
</dbReference>
<dbReference type="PROSITE" id="PS50157">
    <property type="entry name" value="ZINC_FINGER_C2H2_2"/>
    <property type="match status" value="1"/>
</dbReference>
<evidence type="ECO:0008006" key="6">
    <source>
        <dbReference type="Google" id="ProtNLM"/>
    </source>
</evidence>
<evidence type="ECO:0000313" key="5">
    <source>
        <dbReference type="Proteomes" id="UP000827092"/>
    </source>
</evidence>
<dbReference type="SUPFAM" id="SSF57667">
    <property type="entry name" value="beta-beta-alpha zinc fingers"/>
    <property type="match status" value="1"/>
</dbReference>
<protein>
    <recommendedName>
        <fullName evidence="6">Integrase catalytic domain-containing protein</fullName>
    </recommendedName>
</protein>
<evidence type="ECO:0000313" key="4">
    <source>
        <dbReference type="EMBL" id="KAG8174836.1"/>
    </source>
</evidence>
<dbReference type="PROSITE" id="PS00028">
    <property type="entry name" value="ZINC_FINGER_C2H2_1"/>
    <property type="match status" value="1"/>
</dbReference>
<keyword evidence="1" id="KW-0479">Metal-binding</keyword>
<dbReference type="Proteomes" id="UP000827092">
    <property type="component" value="Unassembled WGS sequence"/>
</dbReference>
<dbReference type="AlphaFoldDB" id="A0AAV6TT40"/>
<evidence type="ECO:0000256" key="1">
    <source>
        <dbReference type="PROSITE-ProRule" id="PRU00042"/>
    </source>
</evidence>
<dbReference type="PANTHER" id="PTHR38681:SF1">
    <property type="entry name" value="RETROVIRUS-RELATED POL POLYPROTEIN FROM TRANSPOSON 412-LIKE PROTEIN"/>
    <property type="match status" value="1"/>
</dbReference>
<dbReference type="SUPFAM" id="SSF53098">
    <property type="entry name" value="Ribonuclease H-like"/>
    <property type="match status" value="1"/>
</dbReference>
<feature type="domain" description="C2H2-type" evidence="2">
    <location>
        <begin position="9"/>
        <end position="36"/>
    </location>
</feature>
<comment type="caution">
    <text evidence="4">The sequence shown here is derived from an EMBL/GenBank/DDBJ whole genome shotgun (WGS) entry which is preliminary data.</text>
</comment>
<keyword evidence="1" id="KW-0863">Zinc-finger</keyword>
<organism evidence="4 5">
    <name type="scientific">Oedothorax gibbosus</name>
    <dbReference type="NCBI Taxonomy" id="931172"/>
    <lineage>
        <taxon>Eukaryota</taxon>
        <taxon>Metazoa</taxon>
        <taxon>Ecdysozoa</taxon>
        <taxon>Arthropoda</taxon>
        <taxon>Chelicerata</taxon>
        <taxon>Arachnida</taxon>
        <taxon>Araneae</taxon>
        <taxon>Araneomorphae</taxon>
        <taxon>Entelegynae</taxon>
        <taxon>Araneoidea</taxon>
        <taxon>Linyphiidae</taxon>
        <taxon>Erigoninae</taxon>
        <taxon>Oedothorax</taxon>
    </lineage>
</organism>
<keyword evidence="1" id="KW-0862">Zinc</keyword>
<dbReference type="GO" id="GO:0008270">
    <property type="term" value="F:zinc ion binding"/>
    <property type="evidence" value="ECO:0007669"/>
    <property type="project" value="UniProtKB-KW"/>
</dbReference>
<dbReference type="InterPro" id="IPR013087">
    <property type="entry name" value="Znf_C2H2_type"/>
</dbReference>
<evidence type="ECO:0000259" key="2">
    <source>
        <dbReference type="PROSITE" id="PS50157"/>
    </source>
</evidence>
<dbReference type="EMBL" id="JAFNEN010001132">
    <property type="protein sequence ID" value="KAG8174836.1"/>
    <property type="molecule type" value="Genomic_DNA"/>
</dbReference>
<dbReference type="GO" id="GO:0015074">
    <property type="term" value="P:DNA integration"/>
    <property type="evidence" value="ECO:0007669"/>
    <property type="project" value="InterPro"/>
</dbReference>
<gene>
    <name evidence="4" type="ORF">JTE90_017431</name>
</gene>
<dbReference type="InterPro" id="IPR012337">
    <property type="entry name" value="RNaseH-like_sf"/>
</dbReference>
<name>A0AAV6TT40_9ARAC</name>
<keyword evidence="5" id="KW-1185">Reference proteome</keyword>
<dbReference type="InterPro" id="IPR036236">
    <property type="entry name" value="Znf_C2H2_sf"/>
</dbReference>
<dbReference type="PANTHER" id="PTHR38681">
    <property type="entry name" value="RETROVIRUS-RELATED POL POLYPROTEIN FROM TRANSPOSON 412-LIKE PROTEIN-RELATED"/>
    <property type="match status" value="1"/>
</dbReference>
<dbReference type="PROSITE" id="PS50994">
    <property type="entry name" value="INTEGRASE"/>
    <property type="match status" value="1"/>
</dbReference>
<proteinExistence type="predicted"/>
<feature type="domain" description="Integrase catalytic" evidence="3">
    <location>
        <begin position="95"/>
        <end position="198"/>
    </location>
</feature>
<evidence type="ECO:0000259" key="3">
    <source>
        <dbReference type="PROSITE" id="PS50994"/>
    </source>
</evidence>